<evidence type="ECO:0000313" key="10">
    <source>
        <dbReference type="EMBL" id="KAF5310874.1"/>
    </source>
</evidence>
<comment type="subcellular location">
    <subcellularLocation>
        <location evidence="1">Chromosome</location>
    </subcellularLocation>
</comment>
<dbReference type="GO" id="GO:0007076">
    <property type="term" value="P:mitotic chromosome condensation"/>
    <property type="evidence" value="ECO:0007669"/>
    <property type="project" value="InterPro"/>
</dbReference>
<dbReference type="InterPro" id="IPR011989">
    <property type="entry name" value="ARM-like"/>
</dbReference>
<evidence type="ECO:0000256" key="3">
    <source>
        <dbReference type="ARBA" id="ARBA00022454"/>
    </source>
</evidence>
<gene>
    <name evidence="10" type="ORF">D9619_007874</name>
</gene>
<feature type="region of interest" description="Disordered" evidence="8">
    <location>
        <begin position="1002"/>
        <end position="1265"/>
    </location>
</feature>
<feature type="compositionally biased region" description="Acidic residues" evidence="8">
    <location>
        <begin position="1062"/>
        <end position="1071"/>
    </location>
</feature>
<evidence type="ECO:0000256" key="4">
    <source>
        <dbReference type="ARBA" id="ARBA00022618"/>
    </source>
</evidence>
<sequence length="1265" mass="139465">MAPAATDEKFLENLYTAVAQIFEEAQASLANHKKNCVALFKVHTKAATIAQNGAKKKFAGEKAFQEVFMDMVGRVLVVKKGPANADRIIKYAGSFVRFLNEKVELCESGFVPLLVKLVNLGAQQRKAGEQLCARFGVVLGLTLAIEAKAKAKEARGTVEEDEEEEVEETPTSRFVARLLNWLLQGLAAKNKNVRYLCVQIISEMISHLGFIDEDTYNELRDALLERLNDKEPPIRAYAVVALSKLIGSEAPDERGPTILEILLDVASSDAAPEVRRAALLNVPISPATLDTILSRTRDVDAVTRKLVYSGVLDKKLGHPRHLSIAQREQVVKDGLGDREPAVRMAAGKLVASWFDALLVEANTAQGLGEWDGDDGGVMKGLVHFLGLFDVIGPGEAAAVDAVLSIFTVRPDTIDVFSFSESFWTNLSPESIVLARVFVEHCTNTKREEKLESASLPVVTAFAFNIQTAYNSLLEILQEIETAKILRAGLEDQEADEELEEELAKREVIMNELLRITLNLDYGDEIGRRKVFSVVKDMLAHPELPPGLIDRCLDVLKAIMPSERDLIRVIVEIVVELREGEEDAQDVDDALLEDDQSDADVSQATTKKDRSARKKNRDDLTPTERAQADLTDIRCLMLCIAMLERVNGTFEDNSTLEGILGDLIIPSVKRKELAMREKALVSLGLCCLIAKNMALSSFQLFLSQAQNAPGELKIQVLRIIMDLLIMYDQEFFGRSEDTATRILDFLLQILESEESPEAQAIIVTGLCKLLLAGMINQTKVITALALMYVSPNTADNQQLRQCLSYFFPVYSYSLPANQLRMQSVFISTFDLAARMHEDLDEDQEMISPYQFGLLMVDWTNPLKAAEIAAVEKAEDPHAKLAIDILIALYDSDRSADEQKSLCQLLAQLHFEPGLDKKSIHKLNILLEHHEEQCPFDNVAIDKLFNKFKNNISKLYAEETKEIDPREYINDEFTDLYLRIGVDAPGDGEAKNSRARGKRKAIAGYVEVDEEAEEEEEEPEEDEEEDEEEEQDEETADAEAEKMDTGSPADSDAAPQEAEHSEVENDIGEEAQAPEDISRASTVTPPPTRSRKPATRKPATTKSNKASGSKAARQVERAESVASEASERSDEENVPPDVEATPKKKKGTKRASTSVPNSPAVRKRTRVKAPLKPKEETPAPSEDEGDMSPTPKKPTRSTRTRKAPAEVKPKTAAGRRKKAVRATTPPAESSEDEDAADAASSAAGGNSTPERAASVAASSDDFGGYSD</sequence>
<evidence type="ECO:0000256" key="6">
    <source>
        <dbReference type="ARBA" id="ARBA00023067"/>
    </source>
</evidence>
<keyword evidence="6" id="KW-0226">DNA condensation</keyword>
<evidence type="ECO:0000256" key="2">
    <source>
        <dbReference type="ARBA" id="ARBA00006533"/>
    </source>
</evidence>
<dbReference type="Proteomes" id="UP000567179">
    <property type="component" value="Unassembled WGS sequence"/>
</dbReference>
<feature type="compositionally biased region" description="Polar residues" evidence="8">
    <location>
        <begin position="1096"/>
        <end position="1105"/>
    </location>
</feature>
<dbReference type="Pfam" id="PF13646">
    <property type="entry name" value="HEAT_2"/>
    <property type="match status" value="1"/>
</dbReference>
<feature type="region of interest" description="Disordered" evidence="8">
    <location>
        <begin position="591"/>
        <end position="622"/>
    </location>
</feature>
<dbReference type="InterPro" id="IPR016024">
    <property type="entry name" value="ARM-type_fold"/>
</dbReference>
<comment type="caution">
    <text evidence="10">The sequence shown here is derived from an EMBL/GenBank/DDBJ whole genome shotgun (WGS) entry which is preliminary data.</text>
</comment>
<keyword evidence="4" id="KW-0132">Cell division</keyword>
<dbReference type="InterPro" id="IPR027165">
    <property type="entry name" value="CND3"/>
</dbReference>
<keyword evidence="5" id="KW-0498">Mitosis</keyword>
<reference evidence="10 11" key="1">
    <citation type="journal article" date="2020" name="ISME J.">
        <title>Uncovering the hidden diversity of litter-decomposition mechanisms in mushroom-forming fungi.</title>
        <authorList>
            <person name="Floudas D."/>
            <person name="Bentzer J."/>
            <person name="Ahren D."/>
            <person name="Johansson T."/>
            <person name="Persson P."/>
            <person name="Tunlid A."/>
        </authorList>
    </citation>
    <scope>NUCLEOTIDE SEQUENCE [LARGE SCALE GENOMIC DNA]</scope>
    <source>
        <strain evidence="10 11">CBS 101986</strain>
    </source>
</reference>
<keyword evidence="11" id="KW-1185">Reference proteome</keyword>
<evidence type="ECO:0000313" key="11">
    <source>
        <dbReference type="Proteomes" id="UP000567179"/>
    </source>
</evidence>
<dbReference type="PANTHER" id="PTHR14418:SF5">
    <property type="entry name" value="CONDENSIN COMPLEX SUBUNIT 3"/>
    <property type="match status" value="1"/>
</dbReference>
<proteinExistence type="inferred from homology"/>
<organism evidence="10 11">
    <name type="scientific">Psilocybe cf. subviscida</name>
    <dbReference type="NCBI Taxonomy" id="2480587"/>
    <lineage>
        <taxon>Eukaryota</taxon>
        <taxon>Fungi</taxon>
        <taxon>Dikarya</taxon>
        <taxon>Basidiomycota</taxon>
        <taxon>Agaricomycotina</taxon>
        <taxon>Agaricomycetes</taxon>
        <taxon>Agaricomycetidae</taxon>
        <taxon>Agaricales</taxon>
        <taxon>Agaricineae</taxon>
        <taxon>Strophariaceae</taxon>
        <taxon>Psilocybe</taxon>
    </lineage>
</organism>
<evidence type="ECO:0000256" key="1">
    <source>
        <dbReference type="ARBA" id="ARBA00004286"/>
    </source>
</evidence>
<dbReference type="PANTHER" id="PTHR14418">
    <property type="entry name" value="CONDENSIN COMPLEX SUBUNIT 3-RELATED"/>
    <property type="match status" value="1"/>
</dbReference>
<dbReference type="Pfam" id="PF12719">
    <property type="entry name" value="Cnd3"/>
    <property type="match status" value="1"/>
</dbReference>
<feature type="domain" description="Nuclear condensin complex subunit 3 C-terminal" evidence="9">
    <location>
        <begin position="633"/>
        <end position="909"/>
    </location>
</feature>
<evidence type="ECO:0000256" key="5">
    <source>
        <dbReference type="ARBA" id="ARBA00022776"/>
    </source>
</evidence>
<dbReference type="SUPFAM" id="SSF48371">
    <property type="entry name" value="ARM repeat"/>
    <property type="match status" value="1"/>
</dbReference>
<dbReference type="EMBL" id="JAACJJ010000057">
    <property type="protein sequence ID" value="KAF5310874.1"/>
    <property type="molecule type" value="Genomic_DNA"/>
</dbReference>
<comment type="similarity">
    <text evidence="2">Belongs to the CND3 (condensin subunit 3) family.</text>
</comment>
<evidence type="ECO:0000256" key="7">
    <source>
        <dbReference type="ARBA" id="ARBA00023306"/>
    </source>
</evidence>
<dbReference type="GO" id="GO:0000796">
    <property type="term" value="C:condensin complex"/>
    <property type="evidence" value="ECO:0007669"/>
    <property type="project" value="InterPro"/>
</dbReference>
<dbReference type="GO" id="GO:0051301">
    <property type="term" value="P:cell division"/>
    <property type="evidence" value="ECO:0007669"/>
    <property type="project" value="UniProtKB-KW"/>
</dbReference>
<feature type="compositionally biased region" description="Basic residues" evidence="8">
    <location>
        <begin position="1159"/>
        <end position="1169"/>
    </location>
</feature>
<name>A0A8H5ESM3_9AGAR</name>
<dbReference type="Gene3D" id="1.25.10.10">
    <property type="entry name" value="Leucine-rich Repeat Variant"/>
    <property type="match status" value="1"/>
</dbReference>
<dbReference type="AlphaFoldDB" id="A0A8H5ESM3"/>
<dbReference type="GO" id="GO:0000793">
    <property type="term" value="C:condensed chromosome"/>
    <property type="evidence" value="ECO:0007669"/>
    <property type="project" value="TreeGrafter"/>
</dbReference>
<keyword evidence="3" id="KW-0158">Chromosome</keyword>
<evidence type="ECO:0000256" key="8">
    <source>
        <dbReference type="SAM" id="MobiDB-lite"/>
    </source>
</evidence>
<feature type="compositionally biased region" description="Acidic residues" evidence="8">
    <location>
        <begin position="1005"/>
        <end position="1036"/>
    </location>
</feature>
<protein>
    <recommendedName>
        <fullName evidence="9">Nuclear condensin complex subunit 3 C-terminal domain-containing protein</fullName>
    </recommendedName>
</protein>
<keyword evidence="7" id="KW-0131">Cell cycle</keyword>
<dbReference type="InterPro" id="IPR025977">
    <property type="entry name" value="Cnd3_C"/>
</dbReference>
<evidence type="ECO:0000259" key="9">
    <source>
        <dbReference type="Pfam" id="PF12719"/>
    </source>
</evidence>
<dbReference type="OrthoDB" id="27187at2759"/>
<accession>A0A8H5ESM3</accession>
<feature type="compositionally biased region" description="Basic residues" evidence="8">
    <location>
        <begin position="1191"/>
        <end position="1200"/>
    </location>
</feature>